<name>A0A1I7YFK5_9BILA</name>
<evidence type="ECO:0000313" key="1">
    <source>
        <dbReference type="Proteomes" id="UP000095287"/>
    </source>
</evidence>
<dbReference type="Proteomes" id="UP000095287">
    <property type="component" value="Unplaced"/>
</dbReference>
<dbReference type="AlphaFoldDB" id="A0A1I7YFK5"/>
<sequence>MPASRTTFAVRVLFIDAATGRALKSFFRTPIYHLGRCVTLAIDQDAPTCHPFGYAVLMDDLISGLAAKTDLMVYAAASLSAFGAPLPVDSSLRHRRRSERDPSVNPSRSRRHHLIKRHTGCIKMLMRLNNCSV</sequence>
<keyword evidence="1" id="KW-1185">Reference proteome</keyword>
<reference evidence="2" key="1">
    <citation type="submission" date="2016-11" db="UniProtKB">
        <authorList>
            <consortium name="WormBaseParasite"/>
        </authorList>
    </citation>
    <scope>IDENTIFICATION</scope>
</reference>
<evidence type="ECO:0000313" key="2">
    <source>
        <dbReference type="WBParaSite" id="L893_g158.t1"/>
    </source>
</evidence>
<accession>A0A1I7YFK5</accession>
<dbReference type="WBParaSite" id="L893_g158.t1">
    <property type="protein sequence ID" value="L893_g158.t1"/>
    <property type="gene ID" value="L893_g158"/>
</dbReference>
<protein>
    <submittedName>
        <fullName evidence="2">DUF5753 domain-containing protein</fullName>
    </submittedName>
</protein>
<organism evidence="1 2">
    <name type="scientific">Steinernema glaseri</name>
    <dbReference type="NCBI Taxonomy" id="37863"/>
    <lineage>
        <taxon>Eukaryota</taxon>
        <taxon>Metazoa</taxon>
        <taxon>Ecdysozoa</taxon>
        <taxon>Nematoda</taxon>
        <taxon>Chromadorea</taxon>
        <taxon>Rhabditida</taxon>
        <taxon>Tylenchina</taxon>
        <taxon>Panagrolaimomorpha</taxon>
        <taxon>Strongyloidoidea</taxon>
        <taxon>Steinernematidae</taxon>
        <taxon>Steinernema</taxon>
    </lineage>
</organism>
<proteinExistence type="predicted"/>